<name>A0A3E2HLW0_SCYLI</name>
<reference evidence="1 2" key="1">
    <citation type="submission" date="2018-05" db="EMBL/GenBank/DDBJ databases">
        <title>Draft genome sequence of Scytalidium lignicola DSM 105466, a ubiquitous saprotrophic fungus.</title>
        <authorList>
            <person name="Buettner E."/>
            <person name="Gebauer A.M."/>
            <person name="Hofrichter M."/>
            <person name="Liers C."/>
            <person name="Kellner H."/>
        </authorList>
    </citation>
    <scope>NUCLEOTIDE SEQUENCE [LARGE SCALE GENOMIC DNA]</scope>
    <source>
        <strain evidence="1 2">DSM 105466</strain>
    </source>
</reference>
<accession>A0A3E2HLW0</accession>
<evidence type="ECO:0000313" key="2">
    <source>
        <dbReference type="Proteomes" id="UP000258309"/>
    </source>
</evidence>
<proteinExistence type="predicted"/>
<comment type="caution">
    <text evidence="1">The sequence shown here is derived from an EMBL/GenBank/DDBJ whole genome shotgun (WGS) entry which is preliminary data.</text>
</comment>
<protein>
    <submittedName>
        <fullName evidence="1">Uncharacterized protein</fullName>
    </submittedName>
</protein>
<organism evidence="1 2">
    <name type="scientific">Scytalidium lignicola</name>
    <name type="common">Hyphomycete</name>
    <dbReference type="NCBI Taxonomy" id="5539"/>
    <lineage>
        <taxon>Eukaryota</taxon>
        <taxon>Fungi</taxon>
        <taxon>Dikarya</taxon>
        <taxon>Ascomycota</taxon>
        <taxon>Pezizomycotina</taxon>
        <taxon>Leotiomycetes</taxon>
        <taxon>Leotiomycetes incertae sedis</taxon>
        <taxon>Scytalidium</taxon>
    </lineage>
</organism>
<dbReference type="EMBL" id="NCSJ02000021">
    <property type="protein sequence ID" value="RFU34389.1"/>
    <property type="molecule type" value="Genomic_DNA"/>
</dbReference>
<feature type="non-terminal residue" evidence="1">
    <location>
        <position position="1"/>
    </location>
</feature>
<dbReference type="AlphaFoldDB" id="A0A3E2HLW0"/>
<sequence length="86" mass="10212">MGRRARYRVLSSSPTGHCTVCRRDCPAEYFLRRRQGGLYNICSDCKERRRQNRDRAVLGELDVNALWQTRQAYNTLPPLDKRRRLN</sequence>
<gene>
    <name evidence="1" type="ORF">B7463_g1936</name>
</gene>
<keyword evidence="2" id="KW-1185">Reference proteome</keyword>
<evidence type="ECO:0000313" key="1">
    <source>
        <dbReference type="EMBL" id="RFU34389.1"/>
    </source>
</evidence>
<dbReference type="Proteomes" id="UP000258309">
    <property type="component" value="Unassembled WGS sequence"/>
</dbReference>
<feature type="non-terminal residue" evidence="1">
    <location>
        <position position="86"/>
    </location>
</feature>